<comment type="caution">
    <text evidence="2">The sequence shown here is derived from an EMBL/GenBank/DDBJ whole genome shotgun (WGS) entry which is preliminary data.</text>
</comment>
<keyword evidence="1" id="KW-1133">Transmembrane helix</keyword>
<dbReference type="EMBL" id="JAWDGP010002507">
    <property type="protein sequence ID" value="KAK3782401.1"/>
    <property type="molecule type" value="Genomic_DNA"/>
</dbReference>
<keyword evidence="1" id="KW-0472">Membrane</keyword>
<evidence type="ECO:0000256" key="1">
    <source>
        <dbReference type="SAM" id="Phobius"/>
    </source>
</evidence>
<protein>
    <submittedName>
        <fullName evidence="2">Uncharacterized protein</fullName>
    </submittedName>
</protein>
<accession>A0AAE1DTE8</accession>
<proteinExistence type="predicted"/>
<evidence type="ECO:0000313" key="2">
    <source>
        <dbReference type="EMBL" id="KAK3782401.1"/>
    </source>
</evidence>
<gene>
    <name evidence="2" type="ORF">RRG08_033042</name>
</gene>
<name>A0AAE1DTE8_9GAST</name>
<dbReference type="Proteomes" id="UP001283361">
    <property type="component" value="Unassembled WGS sequence"/>
</dbReference>
<keyword evidence="1" id="KW-0812">Transmembrane</keyword>
<evidence type="ECO:0000313" key="3">
    <source>
        <dbReference type="Proteomes" id="UP001283361"/>
    </source>
</evidence>
<organism evidence="2 3">
    <name type="scientific">Elysia crispata</name>
    <name type="common">lettuce slug</name>
    <dbReference type="NCBI Taxonomy" id="231223"/>
    <lineage>
        <taxon>Eukaryota</taxon>
        <taxon>Metazoa</taxon>
        <taxon>Spiralia</taxon>
        <taxon>Lophotrochozoa</taxon>
        <taxon>Mollusca</taxon>
        <taxon>Gastropoda</taxon>
        <taxon>Heterobranchia</taxon>
        <taxon>Euthyneura</taxon>
        <taxon>Panpulmonata</taxon>
        <taxon>Sacoglossa</taxon>
        <taxon>Placobranchoidea</taxon>
        <taxon>Plakobranchidae</taxon>
        <taxon>Elysia</taxon>
    </lineage>
</organism>
<feature type="transmembrane region" description="Helical" evidence="1">
    <location>
        <begin position="29"/>
        <end position="47"/>
    </location>
</feature>
<sequence length="206" mass="22884">MDAVLIVQVSQAHRATNTEVVDLEIKFQLLQLCLCAFFVSLLAFGYYQRPVFNIERVSVISEAASISSPRGQDKGPLIRAEVGGDRARLTGVHTMMRVQDPRYLFMKESHWLEYIRAGMTSCWLGLVSTIFCRFGLVGNCQLYRGPDPAEPTVNETGAIVMVLLNQKRASSFVLGDGKIGCIICLHYYDGTLKIVCATLSIRSLSQ</sequence>
<reference evidence="2" key="1">
    <citation type="journal article" date="2023" name="G3 (Bethesda)">
        <title>A reference genome for the long-term kleptoplast-retaining sea slug Elysia crispata morphotype clarki.</title>
        <authorList>
            <person name="Eastman K.E."/>
            <person name="Pendleton A.L."/>
            <person name="Shaikh M.A."/>
            <person name="Suttiyut T."/>
            <person name="Ogas R."/>
            <person name="Tomko P."/>
            <person name="Gavelis G."/>
            <person name="Widhalm J.R."/>
            <person name="Wisecaver J.H."/>
        </authorList>
    </citation>
    <scope>NUCLEOTIDE SEQUENCE</scope>
    <source>
        <strain evidence="2">ECLA1</strain>
    </source>
</reference>
<dbReference type="AlphaFoldDB" id="A0AAE1DTE8"/>
<keyword evidence="3" id="KW-1185">Reference proteome</keyword>